<dbReference type="PROSITE" id="PS50234">
    <property type="entry name" value="VWFA"/>
    <property type="match status" value="1"/>
</dbReference>
<keyword evidence="1" id="KW-1003">Cell membrane</keyword>
<dbReference type="InterPro" id="IPR050768">
    <property type="entry name" value="UPF0353/GerABKA_families"/>
</dbReference>
<keyword evidence="4 5" id="KW-0472">Membrane</keyword>
<feature type="transmembrane region" description="Helical" evidence="5">
    <location>
        <begin position="6"/>
        <end position="25"/>
    </location>
</feature>
<gene>
    <name evidence="7" type="ORF">HU137_04370</name>
</gene>
<dbReference type="RefSeq" id="WP_182042572.1">
    <property type="nucleotide sequence ID" value="NZ_JACDZE010000001.1"/>
</dbReference>
<feature type="transmembrane region" description="Helical" evidence="5">
    <location>
        <begin position="307"/>
        <end position="326"/>
    </location>
</feature>
<feature type="domain" description="VWFA" evidence="6">
    <location>
        <begin position="90"/>
        <end position="288"/>
    </location>
</feature>
<dbReference type="Proteomes" id="UP000552241">
    <property type="component" value="Unassembled WGS sequence"/>
</dbReference>
<proteinExistence type="predicted"/>
<dbReference type="InterPro" id="IPR036465">
    <property type="entry name" value="vWFA_dom_sf"/>
</dbReference>
<dbReference type="SMART" id="SM00327">
    <property type="entry name" value="VWA"/>
    <property type="match status" value="1"/>
</dbReference>
<comment type="caution">
    <text evidence="7">The sequence shown here is derived from an EMBL/GenBank/DDBJ whole genome shotgun (WGS) entry which is preliminary data.</text>
</comment>
<keyword evidence="3 5" id="KW-1133">Transmembrane helix</keyword>
<dbReference type="EMBL" id="JACDZE010000001">
    <property type="protein sequence ID" value="MBA5629002.1"/>
    <property type="molecule type" value="Genomic_DNA"/>
</dbReference>
<protein>
    <submittedName>
        <fullName evidence="7">VWA domain-containing protein</fullName>
    </submittedName>
</protein>
<sequence>MSWALPENSIWFLLVPIFIGLAIYVQNWRKKTREKFADADLIPKLFPSVANSRSKIKLFFILIGLIFTILALMDPLYGEEEIKIKREGIDIIYALDLSNSMNAEDVVPSRLDRAKKIISESVGKLAGDRVGLIVFAADAYSISPLTNDYTAIQSYISSASPELISQQGTNFSSVALKAAEMFENAPTTGKLLVILSDGEDNENSVSKAIQTAKDSNIHIVTIGIGTPNGGPIPMNVGGFEEFKMDRYGETVISKLVEGSMESLAKSTSGFYIRVNQTQDALNKLHSYLATLDKEVQDMAMSKDKKHVFQWLLALALVFIFIDTLTTEHKLFNNKKR</sequence>
<dbReference type="PANTHER" id="PTHR22550:SF5">
    <property type="entry name" value="LEUCINE ZIPPER PROTEIN 4"/>
    <property type="match status" value="1"/>
</dbReference>
<evidence type="ECO:0000259" key="6">
    <source>
        <dbReference type="PROSITE" id="PS50234"/>
    </source>
</evidence>
<evidence type="ECO:0000313" key="8">
    <source>
        <dbReference type="Proteomes" id="UP000552241"/>
    </source>
</evidence>
<evidence type="ECO:0000256" key="5">
    <source>
        <dbReference type="SAM" id="Phobius"/>
    </source>
</evidence>
<reference evidence="7 8" key="1">
    <citation type="submission" date="2020-07" db="EMBL/GenBank/DDBJ databases">
        <title>Moheibacter lacus sp. nov., a member of the family Flavobacteriaceae isolated from freshwater lake sediment.</title>
        <authorList>
            <person name="Liu Y."/>
        </authorList>
    </citation>
    <scope>NUCLEOTIDE SEQUENCE [LARGE SCALE GENOMIC DNA]</scope>
    <source>
        <strain evidence="7 8">BDHS18</strain>
    </source>
</reference>
<organism evidence="7 8">
    <name type="scientific">Moheibacter lacus</name>
    <dbReference type="NCBI Taxonomy" id="2745851"/>
    <lineage>
        <taxon>Bacteria</taxon>
        <taxon>Pseudomonadati</taxon>
        <taxon>Bacteroidota</taxon>
        <taxon>Flavobacteriia</taxon>
        <taxon>Flavobacteriales</taxon>
        <taxon>Weeksellaceae</taxon>
        <taxon>Moheibacter</taxon>
    </lineage>
</organism>
<evidence type="ECO:0000256" key="3">
    <source>
        <dbReference type="ARBA" id="ARBA00022989"/>
    </source>
</evidence>
<dbReference type="PANTHER" id="PTHR22550">
    <property type="entry name" value="SPORE GERMINATION PROTEIN"/>
    <property type="match status" value="1"/>
</dbReference>
<evidence type="ECO:0000313" key="7">
    <source>
        <dbReference type="EMBL" id="MBA5629002.1"/>
    </source>
</evidence>
<accession>A0A838ZRC6</accession>
<feature type="transmembrane region" description="Helical" evidence="5">
    <location>
        <begin position="58"/>
        <end position="77"/>
    </location>
</feature>
<dbReference type="Pfam" id="PF13519">
    <property type="entry name" value="VWA_2"/>
    <property type="match status" value="1"/>
</dbReference>
<dbReference type="Gene3D" id="3.40.50.410">
    <property type="entry name" value="von Willebrand factor, type A domain"/>
    <property type="match status" value="1"/>
</dbReference>
<keyword evidence="2 5" id="KW-0812">Transmembrane</keyword>
<dbReference type="AlphaFoldDB" id="A0A838ZRC6"/>
<dbReference type="InterPro" id="IPR002035">
    <property type="entry name" value="VWF_A"/>
</dbReference>
<evidence type="ECO:0000256" key="2">
    <source>
        <dbReference type="ARBA" id="ARBA00022692"/>
    </source>
</evidence>
<name>A0A838ZRC6_9FLAO</name>
<evidence type="ECO:0000256" key="4">
    <source>
        <dbReference type="ARBA" id="ARBA00023136"/>
    </source>
</evidence>
<dbReference type="SUPFAM" id="SSF53300">
    <property type="entry name" value="vWA-like"/>
    <property type="match status" value="1"/>
</dbReference>
<evidence type="ECO:0000256" key="1">
    <source>
        <dbReference type="ARBA" id="ARBA00022475"/>
    </source>
</evidence>
<keyword evidence="8" id="KW-1185">Reference proteome</keyword>